<feature type="region of interest" description="Disordered" evidence="1">
    <location>
        <begin position="345"/>
        <end position="364"/>
    </location>
</feature>
<dbReference type="Proteomes" id="UP000504608">
    <property type="component" value="Unplaced"/>
</dbReference>
<feature type="compositionally biased region" description="Polar residues" evidence="1">
    <location>
        <begin position="217"/>
        <end position="226"/>
    </location>
</feature>
<dbReference type="RefSeq" id="XP_022986824.1">
    <property type="nucleotide sequence ID" value="XM_023131056.1"/>
</dbReference>
<evidence type="ECO:0000256" key="1">
    <source>
        <dbReference type="SAM" id="MobiDB-lite"/>
    </source>
</evidence>
<dbReference type="PANTHER" id="PTHR37722">
    <property type="entry name" value="OS01G0167700 PROTEIN"/>
    <property type="match status" value="1"/>
</dbReference>
<dbReference type="KEGG" id="cmax:111484452"/>
<evidence type="ECO:0000313" key="3">
    <source>
        <dbReference type="RefSeq" id="XP_022986824.1"/>
    </source>
</evidence>
<sequence length="569" mass="64116">MFPSACQQEMQDIKTHCDDVSLNYSLDIMDECDNPKKKSPTKIRYRSIEDCKRNEHGGRRIFDGTDGERDRFYGGFNFLNDSFLGEMECDFFEKNHFNEIGSVSFDSLNYEKYDISENAFDSPYLPKKRCAGATRTMDKFNLFEPVKSSSKHPTLGHDDDLMSYAKRNPKATRISDFEDKSFQPDWFCSMADDATDNFSLLSEESCSASAVRGEAFNSSPFNSSPLHSKPRQSMRRGMDDDSGPGISYSANSIYSRDPHYKIRDEEQEKYMRKSNSSKLEPVHHSNSPFIEKPPPFKTWSFEKECNLSSSCQSPAANRPFRGSMPWNEYPFAESTLAESSFTNKHVKTVPNSSTRPISKRPSFQPSNVESAALELDLSSNSKFVGTYSRMAETTSSHGEHPISPVLSAQGSVGTDEKSESKVPSLGIGKDDFHEEKSTSTRSKKVCVDDTDREWLDDSNPEKKTCDSIRNETENKSLAVEYLEASHSSGHVKNGDVDKFNPDDKVSIPYSKGEKGVRDVKVEGSKTRSKSCSMDSSSQVMMLESYVLQLLFVQKVLLKQASSQDFMKNA</sequence>
<feature type="region of interest" description="Disordered" evidence="1">
    <location>
        <begin position="391"/>
        <end position="441"/>
    </location>
</feature>
<proteinExistence type="predicted"/>
<keyword evidence="2" id="KW-1185">Reference proteome</keyword>
<dbReference type="GeneID" id="111484452"/>
<name>A0A6J1JH62_CUCMA</name>
<dbReference type="PANTHER" id="PTHR37722:SF2">
    <property type="entry name" value="OS01G0167700 PROTEIN"/>
    <property type="match status" value="1"/>
</dbReference>
<dbReference type="AlphaFoldDB" id="A0A6J1JH62"/>
<feature type="region of interest" description="Disordered" evidence="1">
    <location>
        <begin position="217"/>
        <end position="252"/>
    </location>
</feature>
<evidence type="ECO:0000313" key="2">
    <source>
        <dbReference type="Proteomes" id="UP000504608"/>
    </source>
</evidence>
<dbReference type="OrthoDB" id="994901at2759"/>
<feature type="compositionally biased region" description="Basic and acidic residues" evidence="1">
    <location>
        <begin position="428"/>
        <end position="438"/>
    </location>
</feature>
<organism evidence="2 3">
    <name type="scientific">Cucurbita maxima</name>
    <name type="common">Pumpkin</name>
    <name type="synonym">Winter squash</name>
    <dbReference type="NCBI Taxonomy" id="3661"/>
    <lineage>
        <taxon>Eukaryota</taxon>
        <taxon>Viridiplantae</taxon>
        <taxon>Streptophyta</taxon>
        <taxon>Embryophyta</taxon>
        <taxon>Tracheophyta</taxon>
        <taxon>Spermatophyta</taxon>
        <taxon>Magnoliopsida</taxon>
        <taxon>eudicotyledons</taxon>
        <taxon>Gunneridae</taxon>
        <taxon>Pentapetalae</taxon>
        <taxon>rosids</taxon>
        <taxon>fabids</taxon>
        <taxon>Cucurbitales</taxon>
        <taxon>Cucurbitaceae</taxon>
        <taxon>Cucurbiteae</taxon>
        <taxon>Cucurbita</taxon>
    </lineage>
</organism>
<gene>
    <name evidence="3" type="primary">LOC111484452</name>
</gene>
<reference evidence="3" key="1">
    <citation type="submission" date="2025-08" db="UniProtKB">
        <authorList>
            <consortium name="RefSeq"/>
        </authorList>
    </citation>
    <scope>IDENTIFICATION</scope>
    <source>
        <tissue evidence="3">Young leaves</tissue>
    </source>
</reference>
<accession>A0A6J1JH62</accession>
<protein>
    <submittedName>
        <fullName evidence="3">Uncharacterized protein LOC111484452 isoform X1</fullName>
    </submittedName>
</protein>